<accession>K1LM19</accession>
<dbReference type="eggNOG" id="COG0729">
    <property type="taxonomic scope" value="Bacteria"/>
</dbReference>
<evidence type="ECO:0000259" key="3">
    <source>
        <dbReference type="Pfam" id="PF01103"/>
    </source>
</evidence>
<proteinExistence type="predicted"/>
<evidence type="ECO:0000313" key="4">
    <source>
        <dbReference type="EMBL" id="EKB57845.1"/>
    </source>
</evidence>
<organism evidence="4 5">
    <name type="scientific">Bergeyella zoohelcum ATCC 43767</name>
    <dbReference type="NCBI Taxonomy" id="883096"/>
    <lineage>
        <taxon>Bacteria</taxon>
        <taxon>Pseudomonadati</taxon>
        <taxon>Bacteroidota</taxon>
        <taxon>Flavobacteriia</taxon>
        <taxon>Flavobacteriales</taxon>
        <taxon>Weeksellaceae</taxon>
        <taxon>Bergeyella</taxon>
    </lineage>
</organism>
<evidence type="ECO:0000313" key="5">
    <source>
        <dbReference type="Proteomes" id="UP000006085"/>
    </source>
</evidence>
<dbReference type="GO" id="GO:0019867">
    <property type="term" value="C:outer membrane"/>
    <property type="evidence" value="ECO:0007669"/>
    <property type="project" value="InterPro"/>
</dbReference>
<dbReference type="Gene3D" id="2.40.160.50">
    <property type="entry name" value="membrane protein fhac: a member of the omp85/tpsb transporter family"/>
    <property type="match status" value="1"/>
</dbReference>
<comment type="subcellular location">
    <subcellularLocation>
        <location evidence="1">Membrane</location>
    </subcellularLocation>
</comment>
<keyword evidence="2" id="KW-0472">Membrane</keyword>
<evidence type="ECO:0000256" key="2">
    <source>
        <dbReference type="ARBA" id="ARBA00023136"/>
    </source>
</evidence>
<keyword evidence="5" id="KW-1185">Reference proteome</keyword>
<dbReference type="OrthoDB" id="9811416at2"/>
<dbReference type="Pfam" id="PF01103">
    <property type="entry name" value="Omp85"/>
    <property type="match status" value="1"/>
</dbReference>
<evidence type="ECO:0000256" key="1">
    <source>
        <dbReference type="ARBA" id="ARBA00004370"/>
    </source>
</evidence>
<dbReference type="PATRIC" id="fig|883096.3.peg.853"/>
<protein>
    <recommendedName>
        <fullName evidence="3">Bacterial surface antigen (D15) domain-containing protein</fullName>
    </recommendedName>
</protein>
<feature type="domain" description="Bacterial surface antigen (D15)" evidence="3">
    <location>
        <begin position="414"/>
        <end position="534"/>
    </location>
</feature>
<dbReference type="AlphaFoldDB" id="K1LM19"/>
<gene>
    <name evidence="4" type="ORF">HMPREF9699_00830</name>
</gene>
<sequence length="538" mass="62705">MNRKWSLLFLWIMFFFFGTIKAQKKDFWLIDIHTHKKTLAKDSLSAARFLDSLAENKYYFLQLNKVEKDSTGIRIFYDKGQDFQRAKVFFSDSLLHDSMLKNGMLTPNLDSLKASIHAKYQAKGFVFNRIKTSFQGMENQIPKVKLSIVPAQKRHINGFIPKGYEKIPTRFMKNLAKEYVHQPYTEKILLAIQRDLQNHPLITLERPPQTLFSKDSTQIYLFLQKKKVNIFDAMVGFANDQTDKINFSGTVNLQFKNTFNSFENLGIYWQRTPEKSQTFNVLLHFPYLLGSNLGTDIQLNIFRQNEDFANVKFSPTLFYNINNWQKIGVKGGLEVSTRLNENNAQFRDYSKKGIGLTYHFTQPTAIELLQHTTHVLLEGQYFNNYYEKEDLSARQLSVFGKVERNFHIRGNHWLNAQIQGGWLKSNQEITFNELFRLGGWNSLRGFNENILAAESYYFGTIEYRYLIGNASFFDIFGQYGQIRNNTLHLRPQLYSFGLGFHFISPIGLMSFQISNGATTPQSPRFSDTKIHWGIITKF</sequence>
<dbReference type="InterPro" id="IPR000184">
    <property type="entry name" value="Bac_surfAg_D15"/>
</dbReference>
<dbReference type="HOGENOM" id="CLU_030171_1_0_10"/>
<comment type="caution">
    <text evidence="4">The sequence shown here is derived from an EMBL/GenBank/DDBJ whole genome shotgun (WGS) entry which is preliminary data.</text>
</comment>
<reference evidence="4 5" key="1">
    <citation type="submission" date="2012-07" db="EMBL/GenBank/DDBJ databases">
        <title>The Genome Sequence of Bergeyella zoohelcum ATCC 43767.</title>
        <authorList>
            <consortium name="The Broad Institute Genome Sequencing Platform"/>
            <person name="Earl A."/>
            <person name="Ward D."/>
            <person name="Feldgarden M."/>
            <person name="Gevers D."/>
            <person name="Huys G."/>
            <person name="Walker B."/>
            <person name="Young S.K."/>
            <person name="Zeng Q."/>
            <person name="Gargeya S."/>
            <person name="Fitzgerald M."/>
            <person name="Haas B."/>
            <person name="Abouelleil A."/>
            <person name="Alvarado L."/>
            <person name="Arachchi H.M."/>
            <person name="Berlin A.M."/>
            <person name="Chapman S.B."/>
            <person name="Goldberg J."/>
            <person name="Griggs A."/>
            <person name="Gujja S."/>
            <person name="Hansen M."/>
            <person name="Howarth C."/>
            <person name="Imamovic A."/>
            <person name="Larimer J."/>
            <person name="McCowen C."/>
            <person name="Montmayeur A."/>
            <person name="Murphy C."/>
            <person name="Neiman D."/>
            <person name="Pearson M."/>
            <person name="Priest M."/>
            <person name="Roberts A."/>
            <person name="Saif S."/>
            <person name="Shea T."/>
            <person name="Sisk P."/>
            <person name="Sykes S."/>
            <person name="Wortman J."/>
            <person name="Nusbaum C."/>
            <person name="Birren B."/>
        </authorList>
    </citation>
    <scope>NUCLEOTIDE SEQUENCE [LARGE SCALE GENOMIC DNA]</scope>
    <source>
        <strain evidence="4 5">ATCC 43767</strain>
    </source>
</reference>
<dbReference type="EMBL" id="AGYA01000018">
    <property type="protein sequence ID" value="EKB57845.1"/>
    <property type="molecule type" value="Genomic_DNA"/>
</dbReference>
<dbReference type="Proteomes" id="UP000006085">
    <property type="component" value="Unassembled WGS sequence"/>
</dbReference>
<dbReference type="STRING" id="883096.HMPREF9699_00830"/>
<name>K1LM19_9FLAO</name>